<evidence type="ECO:0000256" key="1">
    <source>
        <dbReference type="ARBA" id="ARBA00004123"/>
    </source>
</evidence>
<dbReference type="SUPFAM" id="SSF57850">
    <property type="entry name" value="RING/U-box"/>
    <property type="match status" value="1"/>
</dbReference>
<dbReference type="Pfam" id="PF17121">
    <property type="entry name" value="zf-C3HC4_5"/>
    <property type="match status" value="1"/>
</dbReference>
<dbReference type="PANTHER" id="PTHR12683">
    <property type="entry name" value="CDK-ACTIVATING KINASE ASSEMBLY FACTOR MAT1"/>
    <property type="match status" value="1"/>
</dbReference>
<keyword evidence="4 9" id="KW-0863">Zinc-finger</keyword>
<dbReference type="GO" id="GO:0006289">
    <property type="term" value="P:nucleotide-excision repair"/>
    <property type="evidence" value="ECO:0007669"/>
    <property type="project" value="InterPro"/>
</dbReference>
<dbReference type="PANTHER" id="PTHR12683:SF13">
    <property type="entry name" value="CDK-ACTIVATING KINASE ASSEMBLY FACTOR MAT1"/>
    <property type="match status" value="1"/>
</dbReference>
<dbReference type="InterPro" id="IPR001841">
    <property type="entry name" value="Znf_RING"/>
</dbReference>
<dbReference type="InterPro" id="IPR017907">
    <property type="entry name" value="Znf_RING_CS"/>
</dbReference>
<dbReference type="GO" id="GO:0006357">
    <property type="term" value="P:regulation of transcription by RNA polymerase II"/>
    <property type="evidence" value="ECO:0007669"/>
    <property type="project" value="TreeGrafter"/>
</dbReference>
<dbReference type="PROSITE" id="PS00518">
    <property type="entry name" value="ZF_RING_1"/>
    <property type="match status" value="1"/>
</dbReference>
<keyword evidence="3" id="KW-0479">Metal-binding</keyword>
<evidence type="ECO:0000256" key="5">
    <source>
        <dbReference type="ARBA" id="ARBA00022833"/>
    </source>
</evidence>
<dbReference type="Proteomes" id="UP001149813">
    <property type="component" value="Unassembled WGS sequence"/>
</dbReference>
<dbReference type="InterPro" id="IPR013083">
    <property type="entry name" value="Znf_RING/FYVE/PHD"/>
</dbReference>
<dbReference type="GO" id="GO:0008270">
    <property type="term" value="F:zinc ion binding"/>
    <property type="evidence" value="ECO:0007669"/>
    <property type="project" value="UniProtKB-KW"/>
</dbReference>
<dbReference type="GO" id="GO:0061575">
    <property type="term" value="F:cyclin-dependent protein serine/threonine kinase activator activity"/>
    <property type="evidence" value="ECO:0007669"/>
    <property type="project" value="InterPro"/>
</dbReference>
<accession>A0A9W7Y950</accession>
<evidence type="ECO:0000256" key="2">
    <source>
        <dbReference type="ARBA" id="ARBA00022257"/>
    </source>
</evidence>
<evidence type="ECO:0000256" key="8">
    <source>
        <dbReference type="ARBA" id="ARBA00033277"/>
    </source>
</evidence>
<dbReference type="InterPro" id="IPR015877">
    <property type="entry name" value="MAT1_centre"/>
</dbReference>
<evidence type="ECO:0000256" key="3">
    <source>
        <dbReference type="ARBA" id="ARBA00022723"/>
    </source>
</evidence>
<evidence type="ECO:0000313" key="12">
    <source>
        <dbReference type="EMBL" id="KAJ1725670.1"/>
    </source>
</evidence>
<feature type="domain" description="RING-type" evidence="11">
    <location>
        <begin position="22"/>
        <end position="66"/>
    </location>
</feature>
<evidence type="ECO:0000256" key="4">
    <source>
        <dbReference type="ARBA" id="ARBA00022771"/>
    </source>
</evidence>
<dbReference type="Gene3D" id="3.30.40.10">
    <property type="entry name" value="Zinc/RING finger domain, C3HC4 (zinc finger)"/>
    <property type="match status" value="1"/>
</dbReference>
<dbReference type="GO" id="GO:0005675">
    <property type="term" value="C:transcription factor TFIIH holo complex"/>
    <property type="evidence" value="ECO:0007669"/>
    <property type="project" value="InterPro"/>
</dbReference>
<dbReference type="NCBIfam" id="TIGR00570">
    <property type="entry name" value="cdk7"/>
    <property type="match status" value="1"/>
</dbReference>
<keyword evidence="6" id="KW-0539">Nucleus</keyword>
<evidence type="ECO:0000313" key="13">
    <source>
        <dbReference type="Proteomes" id="UP001149813"/>
    </source>
</evidence>
<comment type="subcellular location">
    <subcellularLocation>
        <location evidence="1">Nucleus</location>
    </subcellularLocation>
</comment>
<name>A0A9W7Y950_9FUNG</name>
<dbReference type="Pfam" id="PF06391">
    <property type="entry name" value="MAT1"/>
    <property type="match status" value="1"/>
</dbReference>
<keyword evidence="13" id="KW-1185">Reference proteome</keyword>
<sequence length="339" mass="39283">MSILASAKKQDISAYTTKEDSCPQCQRMRYFNERMMLLVGPCYHRMCELCLDNTFSAGPAPCPECQRILRKNEFYQPIFEDLTVEREVRVRARMAAAYNKRQEDFKSLKDYNDYLEMVEDLTMKLLYEEDIDQTDSIIEKYKRENNAQIERNMSKRQREEKIQRMVLDQEKNKKQQLREEYLRQLEDEKREKVEAKNNIINALATSDKSAKEILKARAVQLKKSSLSNRNAGRKAQLELEALLKSATEGFYDDDDDIDIEEIDDGPFDPAESPYEPVVVKLREKYDDPTPAFRQGNLAAAGVTREMHQRYLIEGAMAGLFEPPFSDSAKSPSNMDTSAS</sequence>
<protein>
    <recommendedName>
        <fullName evidence="2">RNA polymerase II transcription factor B subunit 3</fullName>
    </recommendedName>
    <alternativeName>
        <fullName evidence="8">RNA polymerase II transcription factor B 38 kDa subunit</fullName>
    </alternativeName>
    <alternativeName>
        <fullName evidence="7">RNA polymerase II transcription factor B p38 subunit</fullName>
    </alternativeName>
</protein>
<dbReference type="EMBL" id="JANBOJ010000002">
    <property type="protein sequence ID" value="KAJ1725670.1"/>
    <property type="molecule type" value="Genomic_DNA"/>
</dbReference>
<evidence type="ECO:0000259" key="11">
    <source>
        <dbReference type="PROSITE" id="PS50089"/>
    </source>
</evidence>
<evidence type="ECO:0000256" key="7">
    <source>
        <dbReference type="ARBA" id="ARBA00029873"/>
    </source>
</evidence>
<gene>
    <name evidence="12" type="primary">TFB3</name>
    <name evidence="12" type="ORF">LPJ53_000149</name>
</gene>
<comment type="caution">
    <text evidence="12">The sequence shown here is derived from an EMBL/GenBank/DDBJ whole genome shotgun (WGS) entry which is preliminary data.</text>
</comment>
<keyword evidence="10" id="KW-0175">Coiled coil</keyword>
<evidence type="ECO:0000256" key="9">
    <source>
        <dbReference type="PROSITE-ProRule" id="PRU00175"/>
    </source>
</evidence>
<dbReference type="InterPro" id="IPR004575">
    <property type="entry name" value="MAT1/Tfb3"/>
</dbReference>
<reference evidence="12" key="1">
    <citation type="submission" date="2022-07" db="EMBL/GenBank/DDBJ databases">
        <title>Phylogenomic reconstructions and comparative analyses of Kickxellomycotina fungi.</title>
        <authorList>
            <person name="Reynolds N.K."/>
            <person name="Stajich J.E."/>
            <person name="Barry K."/>
            <person name="Grigoriev I.V."/>
            <person name="Crous P."/>
            <person name="Smith M.E."/>
        </authorList>
    </citation>
    <scope>NUCLEOTIDE SEQUENCE</scope>
    <source>
        <strain evidence="12">NBRC 32514</strain>
    </source>
</reference>
<proteinExistence type="predicted"/>
<feature type="coiled-coil region" evidence="10">
    <location>
        <begin position="138"/>
        <end position="205"/>
    </location>
</feature>
<keyword evidence="5" id="KW-0862">Zinc</keyword>
<organism evidence="12 13">
    <name type="scientific">Coemansia erecta</name>
    <dbReference type="NCBI Taxonomy" id="147472"/>
    <lineage>
        <taxon>Eukaryota</taxon>
        <taxon>Fungi</taxon>
        <taxon>Fungi incertae sedis</taxon>
        <taxon>Zoopagomycota</taxon>
        <taxon>Kickxellomycotina</taxon>
        <taxon>Kickxellomycetes</taxon>
        <taxon>Kickxellales</taxon>
        <taxon>Kickxellaceae</taxon>
        <taxon>Coemansia</taxon>
    </lineage>
</organism>
<dbReference type="OrthoDB" id="5963at2759"/>
<evidence type="ECO:0000256" key="6">
    <source>
        <dbReference type="ARBA" id="ARBA00023242"/>
    </source>
</evidence>
<dbReference type="PROSITE" id="PS50089">
    <property type="entry name" value="ZF_RING_2"/>
    <property type="match status" value="1"/>
</dbReference>
<dbReference type="AlphaFoldDB" id="A0A9W7Y950"/>
<evidence type="ECO:0000256" key="10">
    <source>
        <dbReference type="SAM" id="Coils"/>
    </source>
</evidence>